<dbReference type="Proteomes" id="UP001165289">
    <property type="component" value="Unassembled WGS sequence"/>
</dbReference>
<evidence type="ECO:0000313" key="1">
    <source>
        <dbReference type="EMBL" id="KAI6650605.1"/>
    </source>
</evidence>
<dbReference type="EMBL" id="JAKMXF010000310">
    <property type="protein sequence ID" value="KAI6650605.1"/>
    <property type="molecule type" value="Genomic_DNA"/>
</dbReference>
<name>A0AAV7JQB4_9METZ</name>
<sequence>MASNNSLRDIGQLDPLVFLKECKETAIQNGESKKAQQIRTLIWKIQDMSDYQNRKDQVQEMLIEAGLIKPKVTKSDVSEPSIAEKSIKNIERKLKDINKLKARQKSGVKLEGTQIEKISREKEFLKELESLKDLVASVDNAV</sequence>
<comment type="caution">
    <text evidence="1">The sequence shown here is derived from an EMBL/GenBank/DDBJ whole genome shotgun (WGS) entry which is preliminary data.</text>
</comment>
<gene>
    <name evidence="1" type="ORF">LOD99_7655</name>
</gene>
<reference evidence="1 2" key="1">
    <citation type="journal article" date="2023" name="BMC Biol.">
        <title>The compact genome of the sponge Oopsacas minuta (Hexactinellida) is lacking key metazoan core genes.</title>
        <authorList>
            <person name="Santini S."/>
            <person name="Schenkelaars Q."/>
            <person name="Jourda C."/>
            <person name="Duchesne M."/>
            <person name="Belahbib H."/>
            <person name="Rocher C."/>
            <person name="Selva M."/>
            <person name="Riesgo A."/>
            <person name="Vervoort M."/>
            <person name="Leys S.P."/>
            <person name="Kodjabachian L."/>
            <person name="Le Bivic A."/>
            <person name="Borchiellini C."/>
            <person name="Claverie J.M."/>
            <person name="Renard E."/>
        </authorList>
    </citation>
    <scope>NUCLEOTIDE SEQUENCE [LARGE SCALE GENOMIC DNA]</scope>
    <source>
        <strain evidence="1">SPO-2</strain>
    </source>
</reference>
<keyword evidence="2" id="KW-1185">Reference proteome</keyword>
<protein>
    <submittedName>
        <fullName evidence="1">Uncharacterized protein</fullName>
    </submittedName>
</protein>
<proteinExistence type="predicted"/>
<evidence type="ECO:0000313" key="2">
    <source>
        <dbReference type="Proteomes" id="UP001165289"/>
    </source>
</evidence>
<accession>A0AAV7JQB4</accession>
<dbReference type="AlphaFoldDB" id="A0AAV7JQB4"/>
<organism evidence="1 2">
    <name type="scientific">Oopsacas minuta</name>
    <dbReference type="NCBI Taxonomy" id="111878"/>
    <lineage>
        <taxon>Eukaryota</taxon>
        <taxon>Metazoa</taxon>
        <taxon>Porifera</taxon>
        <taxon>Hexactinellida</taxon>
        <taxon>Hexasterophora</taxon>
        <taxon>Lyssacinosida</taxon>
        <taxon>Leucopsacidae</taxon>
        <taxon>Oopsacas</taxon>
    </lineage>
</organism>